<evidence type="ECO:0000259" key="3">
    <source>
        <dbReference type="Pfam" id="PF05970"/>
    </source>
</evidence>
<evidence type="ECO:0000256" key="1">
    <source>
        <dbReference type="RuleBase" id="RU363044"/>
    </source>
</evidence>
<reference evidence="4" key="1">
    <citation type="submission" date="2023-03" db="EMBL/GenBank/DDBJ databases">
        <title>Massive genome expansion in bonnet fungi (Mycena s.s.) driven by repeated elements and novel gene families across ecological guilds.</title>
        <authorList>
            <consortium name="Lawrence Berkeley National Laboratory"/>
            <person name="Harder C.B."/>
            <person name="Miyauchi S."/>
            <person name="Viragh M."/>
            <person name="Kuo A."/>
            <person name="Thoen E."/>
            <person name="Andreopoulos B."/>
            <person name="Lu D."/>
            <person name="Skrede I."/>
            <person name="Drula E."/>
            <person name="Henrissat B."/>
            <person name="Morin E."/>
            <person name="Kohler A."/>
            <person name="Barry K."/>
            <person name="LaButti K."/>
            <person name="Morin E."/>
            <person name="Salamov A."/>
            <person name="Lipzen A."/>
            <person name="Mereny Z."/>
            <person name="Hegedus B."/>
            <person name="Baldrian P."/>
            <person name="Stursova M."/>
            <person name="Weitz H."/>
            <person name="Taylor A."/>
            <person name="Grigoriev I.V."/>
            <person name="Nagy L.G."/>
            <person name="Martin F."/>
            <person name="Kauserud H."/>
        </authorList>
    </citation>
    <scope>NUCLEOTIDE SEQUENCE</scope>
    <source>
        <strain evidence="4">9284</strain>
    </source>
</reference>
<keyword evidence="1" id="KW-0347">Helicase</keyword>
<keyword evidence="2" id="KW-0472">Membrane</keyword>
<dbReference type="GO" id="GO:0006310">
    <property type="term" value="P:DNA recombination"/>
    <property type="evidence" value="ECO:0007669"/>
    <property type="project" value="UniProtKB-KW"/>
</dbReference>
<keyword evidence="1" id="KW-0547">Nucleotide-binding</keyword>
<organism evidence="4 5">
    <name type="scientific">Roridomyces roridus</name>
    <dbReference type="NCBI Taxonomy" id="1738132"/>
    <lineage>
        <taxon>Eukaryota</taxon>
        <taxon>Fungi</taxon>
        <taxon>Dikarya</taxon>
        <taxon>Basidiomycota</taxon>
        <taxon>Agaricomycotina</taxon>
        <taxon>Agaricomycetes</taxon>
        <taxon>Agaricomycetidae</taxon>
        <taxon>Agaricales</taxon>
        <taxon>Marasmiineae</taxon>
        <taxon>Mycenaceae</taxon>
        <taxon>Roridomyces</taxon>
    </lineage>
</organism>
<dbReference type="EMBL" id="JARKIF010000016">
    <property type="protein sequence ID" value="KAJ7621443.1"/>
    <property type="molecule type" value="Genomic_DNA"/>
</dbReference>
<keyword evidence="5" id="KW-1185">Reference proteome</keyword>
<evidence type="ECO:0000313" key="5">
    <source>
        <dbReference type="Proteomes" id="UP001221142"/>
    </source>
</evidence>
<gene>
    <name evidence="4" type="ORF">FB45DRAFT_753651</name>
</gene>
<keyword evidence="2" id="KW-1133">Transmembrane helix</keyword>
<evidence type="ECO:0000313" key="4">
    <source>
        <dbReference type="EMBL" id="KAJ7621443.1"/>
    </source>
</evidence>
<dbReference type="InterPro" id="IPR027417">
    <property type="entry name" value="P-loop_NTPase"/>
</dbReference>
<keyword evidence="1" id="KW-0233">DNA recombination</keyword>
<keyword evidence="1" id="KW-0378">Hydrolase</keyword>
<dbReference type="EC" id="5.6.2.3" evidence="1"/>
<feature type="domain" description="DNA helicase Pif1-like DEAD-box helicase" evidence="3">
    <location>
        <begin position="1"/>
        <end position="73"/>
    </location>
</feature>
<comment type="catalytic activity">
    <reaction evidence="1">
        <text>ATP + H2O = ADP + phosphate + H(+)</text>
        <dbReference type="Rhea" id="RHEA:13065"/>
        <dbReference type="ChEBI" id="CHEBI:15377"/>
        <dbReference type="ChEBI" id="CHEBI:15378"/>
        <dbReference type="ChEBI" id="CHEBI:30616"/>
        <dbReference type="ChEBI" id="CHEBI:43474"/>
        <dbReference type="ChEBI" id="CHEBI:456216"/>
        <dbReference type="EC" id="5.6.2.3"/>
    </reaction>
</comment>
<dbReference type="GO" id="GO:0000723">
    <property type="term" value="P:telomere maintenance"/>
    <property type="evidence" value="ECO:0007669"/>
    <property type="project" value="InterPro"/>
</dbReference>
<feature type="transmembrane region" description="Helical" evidence="2">
    <location>
        <begin position="59"/>
        <end position="77"/>
    </location>
</feature>
<dbReference type="SUPFAM" id="SSF52540">
    <property type="entry name" value="P-loop containing nucleoside triphosphate hydrolases"/>
    <property type="match status" value="1"/>
</dbReference>
<dbReference type="GO" id="GO:0005524">
    <property type="term" value="F:ATP binding"/>
    <property type="evidence" value="ECO:0007669"/>
    <property type="project" value="UniProtKB-KW"/>
</dbReference>
<dbReference type="Gene3D" id="3.40.50.300">
    <property type="entry name" value="P-loop containing nucleotide triphosphate hydrolases"/>
    <property type="match status" value="1"/>
</dbReference>
<proteinExistence type="inferred from homology"/>
<comment type="similarity">
    <text evidence="1">Belongs to the helicase family.</text>
</comment>
<comment type="caution">
    <text evidence="4">The sequence shown here is derived from an EMBL/GenBank/DDBJ whole genome shotgun (WGS) entry which is preliminary data.</text>
</comment>
<protein>
    <recommendedName>
        <fullName evidence="1">ATP-dependent DNA helicase</fullName>
        <ecNumber evidence="1">5.6.2.3</ecNumber>
    </recommendedName>
</protein>
<keyword evidence="1" id="KW-0067">ATP-binding</keyword>
<keyword evidence="2" id="KW-0812">Transmembrane</keyword>
<dbReference type="InterPro" id="IPR010285">
    <property type="entry name" value="DNA_helicase_pif1-like_DEAD"/>
</dbReference>
<dbReference type="Pfam" id="PF05970">
    <property type="entry name" value="PIF1"/>
    <property type="match status" value="1"/>
</dbReference>
<evidence type="ECO:0000256" key="2">
    <source>
        <dbReference type="SAM" id="Phobius"/>
    </source>
</evidence>
<sequence>LNPEQRRAYDIIMWHVDQTLAGHQPPPLRMIVYGEGGTGKSHVIQTVTDAMSQRGVPQWLVKVAFTGIAAAGIVKLLQRNMLWIIRRL</sequence>
<comment type="cofactor">
    <cofactor evidence="1">
        <name>Mg(2+)</name>
        <dbReference type="ChEBI" id="CHEBI:18420"/>
    </cofactor>
</comment>
<dbReference type="GO" id="GO:0006281">
    <property type="term" value="P:DNA repair"/>
    <property type="evidence" value="ECO:0007669"/>
    <property type="project" value="UniProtKB-KW"/>
</dbReference>
<name>A0AAD7BHU2_9AGAR</name>
<dbReference type="GO" id="GO:0016787">
    <property type="term" value="F:hydrolase activity"/>
    <property type="evidence" value="ECO:0007669"/>
    <property type="project" value="UniProtKB-KW"/>
</dbReference>
<keyword evidence="1" id="KW-0227">DNA damage</keyword>
<dbReference type="GO" id="GO:0043139">
    <property type="term" value="F:5'-3' DNA helicase activity"/>
    <property type="evidence" value="ECO:0007669"/>
    <property type="project" value="UniProtKB-EC"/>
</dbReference>
<dbReference type="Proteomes" id="UP001221142">
    <property type="component" value="Unassembled WGS sequence"/>
</dbReference>
<accession>A0AAD7BHU2</accession>
<dbReference type="AlphaFoldDB" id="A0AAD7BHU2"/>
<feature type="non-terminal residue" evidence="4">
    <location>
        <position position="1"/>
    </location>
</feature>
<keyword evidence="1" id="KW-0234">DNA repair</keyword>